<evidence type="ECO:0000313" key="1">
    <source>
        <dbReference type="EMBL" id="QDT07456.1"/>
    </source>
</evidence>
<dbReference type="KEGG" id="rlc:K227x_58830"/>
<organism evidence="1 2">
    <name type="scientific">Rubripirellula lacrimiformis</name>
    <dbReference type="NCBI Taxonomy" id="1930273"/>
    <lineage>
        <taxon>Bacteria</taxon>
        <taxon>Pseudomonadati</taxon>
        <taxon>Planctomycetota</taxon>
        <taxon>Planctomycetia</taxon>
        <taxon>Pirellulales</taxon>
        <taxon>Pirellulaceae</taxon>
        <taxon>Rubripirellula</taxon>
    </lineage>
</organism>
<dbReference type="EMBL" id="CP036525">
    <property type="protein sequence ID" value="QDT07456.1"/>
    <property type="molecule type" value="Genomic_DNA"/>
</dbReference>
<dbReference type="Proteomes" id="UP000318538">
    <property type="component" value="Chromosome"/>
</dbReference>
<sequence length="81" mass="8858">MDPTETFNAMMEAFALGLRDDAIQSAEDLAAWLDRGGFPPVIHISTDGMKVFVVDERIAREICVASCRQVQTACQTQSPSP</sequence>
<gene>
    <name evidence="1" type="ORF">K227x_58830</name>
</gene>
<reference evidence="1 2" key="1">
    <citation type="submission" date="2019-02" db="EMBL/GenBank/DDBJ databases">
        <title>Deep-cultivation of Planctomycetes and their phenomic and genomic characterization uncovers novel biology.</title>
        <authorList>
            <person name="Wiegand S."/>
            <person name="Jogler M."/>
            <person name="Boedeker C."/>
            <person name="Pinto D."/>
            <person name="Vollmers J."/>
            <person name="Rivas-Marin E."/>
            <person name="Kohn T."/>
            <person name="Peeters S.H."/>
            <person name="Heuer A."/>
            <person name="Rast P."/>
            <person name="Oberbeckmann S."/>
            <person name="Bunk B."/>
            <person name="Jeske O."/>
            <person name="Meyerdierks A."/>
            <person name="Storesund J.E."/>
            <person name="Kallscheuer N."/>
            <person name="Luecker S."/>
            <person name="Lage O.M."/>
            <person name="Pohl T."/>
            <person name="Merkel B.J."/>
            <person name="Hornburger P."/>
            <person name="Mueller R.-W."/>
            <person name="Bruemmer F."/>
            <person name="Labrenz M."/>
            <person name="Spormann A.M."/>
            <person name="Op den Camp H."/>
            <person name="Overmann J."/>
            <person name="Amann R."/>
            <person name="Jetten M.S.M."/>
            <person name="Mascher T."/>
            <person name="Medema M.H."/>
            <person name="Devos D.P."/>
            <person name="Kaster A.-K."/>
            <person name="Ovreas L."/>
            <person name="Rohde M."/>
            <person name="Galperin M.Y."/>
            <person name="Jogler C."/>
        </authorList>
    </citation>
    <scope>NUCLEOTIDE SEQUENCE [LARGE SCALE GENOMIC DNA]</scope>
    <source>
        <strain evidence="1 2">K22_7</strain>
    </source>
</reference>
<keyword evidence="2" id="KW-1185">Reference proteome</keyword>
<proteinExistence type="predicted"/>
<name>A0A517NK07_9BACT</name>
<protein>
    <submittedName>
        <fullName evidence="1">Uncharacterized protein</fullName>
    </submittedName>
</protein>
<dbReference type="AlphaFoldDB" id="A0A517NK07"/>
<evidence type="ECO:0000313" key="2">
    <source>
        <dbReference type="Proteomes" id="UP000318538"/>
    </source>
</evidence>
<accession>A0A517NK07</accession>